<feature type="domain" description="GAF" evidence="1">
    <location>
        <begin position="30"/>
        <end position="178"/>
    </location>
</feature>
<proteinExistence type="predicted"/>
<name>A0A3B1CCK8_9ZZZZ</name>
<dbReference type="InterPro" id="IPR029016">
    <property type="entry name" value="GAF-like_dom_sf"/>
</dbReference>
<organism evidence="2">
    <name type="scientific">hydrothermal vent metagenome</name>
    <dbReference type="NCBI Taxonomy" id="652676"/>
    <lineage>
        <taxon>unclassified sequences</taxon>
        <taxon>metagenomes</taxon>
        <taxon>ecological metagenomes</taxon>
    </lineage>
</organism>
<dbReference type="Gene3D" id="3.30.450.40">
    <property type="match status" value="1"/>
</dbReference>
<protein>
    <recommendedName>
        <fullName evidence="1">GAF domain-containing protein</fullName>
    </recommendedName>
</protein>
<dbReference type="EMBL" id="UOGC01000027">
    <property type="protein sequence ID" value="VAX16405.1"/>
    <property type="molecule type" value="Genomic_DNA"/>
</dbReference>
<gene>
    <name evidence="2" type="ORF">MNBD_NITROSPINAE01-1581</name>
</gene>
<accession>A0A3B1CCK8</accession>
<dbReference type="Pfam" id="PF01590">
    <property type="entry name" value="GAF"/>
    <property type="match status" value="1"/>
</dbReference>
<evidence type="ECO:0000313" key="2">
    <source>
        <dbReference type="EMBL" id="VAX16405.1"/>
    </source>
</evidence>
<dbReference type="SMART" id="SM00065">
    <property type="entry name" value="GAF"/>
    <property type="match status" value="1"/>
</dbReference>
<dbReference type="InterPro" id="IPR003018">
    <property type="entry name" value="GAF"/>
</dbReference>
<dbReference type="SUPFAM" id="SSF55781">
    <property type="entry name" value="GAF domain-like"/>
    <property type="match status" value="1"/>
</dbReference>
<dbReference type="AlphaFoldDB" id="A0A3B1CCK8"/>
<sequence length="181" mass="19852">MILAYEEERCDLSRAEQFGLVIDRLGEATSRAELFENLRGSLPSLLDADRATIYMLGEQGKVLKSVCKTGSIPSQIRVSVDKKSSVAGFVAATGRVVSIVNAYDNVELMSISPDLKFDGSWDRLSCYHTRQILTAPIVACGNIIGVIQVINKSLCNRFTPLDRQIVSKTGSAVGETLRYFD</sequence>
<reference evidence="2" key="1">
    <citation type="submission" date="2018-06" db="EMBL/GenBank/DDBJ databases">
        <authorList>
            <person name="Zhirakovskaya E."/>
        </authorList>
    </citation>
    <scope>NUCLEOTIDE SEQUENCE</scope>
</reference>
<evidence type="ECO:0000259" key="1">
    <source>
        <dbReference type="SMART" id="SM00065"/>
    </source>
</evidence>